<dbReference type="PANTHER" id="PTHR42683">
    <property type="entry name" value="ALDEHYDE REDUCTASE"/>
    <property type="match status" value="1"/>
</dbReference>
<dbReference type="InterPro" id="IPR013154">
    <property type="entry name" value="ADH-like_N"/>
</dbReference>
<comment type="similarity">
    <text evidence="5">Belongs to the zinc-containing alcohol dehydrogenase family.</text>
</comment>
<dbReference type="SUPFAM" id="SSF50129">
    <property type="entry name" value="GroES-like"/>
    <property type="match status" value="1"/>
</dbReference>
<evidence type="ECO:0000256" key="2">
    <source>
        <dbReference type="ARBA" id="ARBA00022723"/>
    </source>
</evidence>
<dbReference type="FunFam" id="3.40.50.720:FF:000022">
    <property type="entry name" value="Cinnamyl alcohol dehydrogenase"/>
    <property type="match status" value="1"/>
</dbReference>
<evidence type="ECO:0000256" key="1">
    <source>
        <dbReference type="ARBA" id="ARBA00001947"/>
    </source>
</evidence>
<dbReference type="InterPro" id="IPR011032">
    <property type="entry name" value="GroES-like_sf"/>
</dbReference>
<dbReference type="RefSeq" id="XP_056076903.1">
    <property type="nucleotide sequence ID" value="XM_056210081.1"/>
</dbReference>
<name>A0A9W8XWW0_9PLEO</name>
<dbReference type="AlphaFoldDB" id="A0A9W8XWW0"/>
<comment type="caution">
    <text evidence="7">The sequence shown here is derived from an EMBL/GenBank/DDBJ whole genome shotgun (WGS) entry which is preliminary data.</text>
</comment>
<dbReference type="InterPro" id="IPR047109">
    <property type="entry name" value="CAD-like"/>
</dbReference>
<keyword evidence="3 5" id="KW-0862">Zinc</keyword>
<evidence type="ECO:0000313" key="8">
    <source>
        <dbReference type="Proteomes" id="UP001140513"/>
    </source>
</evidence>
<protein>
    <recommendedName>
        <fullName evidence="6">Enoyl reductase (ER) domain-containing protein</fullName>
    </recommendedName>
</protein>
<dbReference type="Proteomes" id="UP001140513">
    <property type="component" value="Unassembled WGS sequence"/>
</dbReference>
<keyword evidence="8" id="KW-1185">Reference proteome</keyword>
<dbReference type="GO" id="GO:0008270">
    <property type="term" value="F:zinc ion binding"/>
    <property type="evidence" value="ECO:0007669"/>
    <property type="project" value="InterPro"/>
</dbReference>
<dbReference type="GeneID" id="80904798"/>
<accession>A0A9W8XWW0</accession>
<dbReference type="OrthoDB" id="1879366at2759"/>
<dbReference type="SUPFAM" id="SSF51735">
    <property type="entry name" value="NAD(P)-binding Rossmann-fold domains"/>
    <property type="match status" value="1"/>
</dbReference>
<dbReference type="Gene3D" id="3.40.50.720">
    <property type="entry name" value="NAD(P)-binding Rossmann-like Domain"/>
    <property type="match status" value="1"/>
</dbReference>
<dbReference type="CDD" id="cd05283">
    <property type="entry name" value="CAD1"/>
    <property type="match status" value="1"/>
</dbReference>
<comment type="cofactor">
    <cofactor evidence="1 5">
        <name>Zn(2+)</name>
        <dbReference type="ChEBI" id="CHEBI:29105"/>
    </cofactor>
</comment>
<dbReference type="GO" id="GO:0016616">
    <property type="term" value="F:oxidoreductase activity, acting on the CH-OH group of donors, NAD or NADP as acceptor"/>
    <property type="evidence" value="ECO:0007669"/>
    <property type="project" value="InterPro"/>
</dbReference>
<feature type="domain" description="Enoyl reductase (ER)" evidence="6">
    <location>
        <begin position="10"/>
        <end position="329"/>
    </location>
</feature>
<dbReference type="InterPro" id="IPR002328">
    <property type="entry name" value="ADH_Zn_CS"/>
</dbReference>
<gene>
    <name evidence="7" type="ORF">N0V89_001268</name>
</gene>
<dbReference type="EMBL" id="JAPEUX010000001">
    <property type="protein sequence ID" value="KAJ4360701.1"/>
    <property type="molecule type" value="Genomic_DNA"/>
</dbReference>
<dbReference type="InterPro" id="IPR020843">
    <property type="entry name" value="ER"/>
</dbReference>
<dbReference type="SMART" id="SM00829">
    <property type="entry name" value="PKS_ER"/>
    <property type="match status" value="1"/>
</dbReference>
<dbReference type="PROSITE" id="PS00059">
    <property type="entry name" value="ADH_ZINC"/>
    <property type="match status" value="1"/>
</dbReference>
<evidence type="ECO:0000256" key="4">
    <source>
        <dbReference type="ARBA" id="ARBA00023002"/>
    </source>
</evidence>
<organism evidence="7 8">
    <name type="scientific">Didymosphaeria variabile</name>
    <dbReference type="NCBI Taxonomy" id="1932322"/>
    <lineage>
        <taxon>Eukaryota</taxon>
        <taxon>Fungi</taxon>
        <taxon>Dikarya</taxon>
        <taxon>Ascomycota</taxon>
        <taxon>Pezizomycotina</taxon>
        <taxon>Dothideomycetes</taxon>
        <taxon>Pleosporomycetidae</taxon>
        <taxon>Pleosporales</taxon>
        <taxon>Massarineae</taxon>
        <taxon>Didymosphaeriaceae</taxon>
        <taxon>Didymosphaeria</taxon>
    </lineage>
</organism>
<proteinExistence type="inferred from homology"/>
<evidence type="ECO:0000313" key="7">
    <source>
        <dbReference type="EMBL" id="KAJ4360701.1"/>
    </source>
</evidence>
<dbReference type="Pfam" id="PF08240">
    <property type="entry name" value="ADH_N"/>
    <property type="match status" value="1"/>
</dbReference>
<sequence length="336" mass="36467">MEVTYNVIKGSASKQLVEHSVVSRLEPHQVYIETTHSGLCFTDEHYLGADQALGHEGVGIIRQVGQGVKSVKVGDRVGFGYTHEVCANCDNCAQGWDQFCRDQKQYGFHDFDNGTFSSGAVWDEKCVYRIPEGYESAHAAPLMCAGATVWTVLSKYGVAARDRVAIMGIGGLGHLAIKLAAAMGCHVVVLSSSETKRQEAMDYGASEFHVFRSGESPVDTIAPVKHLLLCGSGGVDYKSLLPLMDTHGAIYPLTVAFEPAPIPLLDLLWKGVKIQGSLVASRDSMRSLLEFAARKNITPTIVTYPLTVKGIESAMEDLRGGKVRYRAVLCREASQP</sequence>
<dbReference type="InterPro" id="IPR013149">
    <property type="entry name" value="ADH-like_C"/>
</dbReference>
<evidence type="ECO:0000256" key="3">
    <source>
        <dbReference type="ARBA" id="ARBA00022833"/>
    </source>
</evidence>
<reference evidence="7" key="1">
    <citation type="submission" date="2022-10" db="EMBL/GenBank/DDBJ databases">
        <title>Tapping the CABI collections for fungal endophytes: first genome assemblies for Collariella, Neodidymelliopsis, Ascochyta clinopodiicola, Didymella pomorum, Didymosphaeria variabile, Neocosmospora piperis and Neocucurbitaria cava.</title>
        <authorList>
            <person name="Hill R."/>
        </authorList>
    </citation>
    <scope>NUCLEOTIDE SEQUENCE</scope>
    <source>
        <strain evidence="7">IMI 356815</strain>
    </source>
</reference>
<dbReference type="Gene3D" id="3.90.180.10">
    <property type="entry name" value="Medium-chain alcohol dehydrogenases, catalytic domain"/>
    <property type="match status" value="1"/>
</dbReference>
<dbReference type="Pfam" id="PF00107">
    <property type="entry name" value="ADH_zinc_N"/>
    <property type="match status" value="1"/>
</dbReference>
<keyword evidence="4" id="KW-0560">Oxidoreductase</keyword>
<evidence type="ECO:0000256" key="5">
    <source>
        <dbReference type="RuleBase" id="RU361277"/>
    </source>
</evidence>
<keyword evidence="2 5" id="KW-0479">Metal-binding</keyword>
<evidence type="ECO:0000259" key="6">
    <source>
        <dbReference type="SMART" id="SM00829"/>
    </source>
</evidence>
<dbReference type="InterPro" id="IPR036291">
    <property type="entry name" value="NAD(P)-bd_dom_sf"/>
</dbReference>